<comment type="caution">
    <text evidence="11">The sequence shown here is derived from an EMBL/GenBank/DDBJ whole genome shotgun (WGS) entry which is preliminary data.</text>
</comment>
<keyword evidence="4 6" id="KW-1015">Disulfide bond</keyword>
<feature type="domain" description="VWFD" evidence="10">
    <location>
        <begin position="187"/>
        <end position="409"/>
    </location>
</feature>
<keyword evidence="2" id="KW-0964">Secreted</keyword>
<feature type="region of interest" description="Disordered" evidence="7">
    <location>
        <begin position="846"/>
        <end position="866"/>
    </location>
</feature>
<evidence type="ECO:0000256" key="7">
    <source>
        <dbReference type="SAM" id="MobiDB-lite"/>
    </source>
</evidence>
<dbReference type="Proteomes" id="UP000289886">
    <property type="component" value="Unassembled WGS sequence"/>
</dbReference>
<dbReference type="SUPFAM" id="SSF57567">
    <property type="entry name" value="Serine protease inhibitors"/>
    <property type="match status" value="3"/>
</dbReference>
<dbReference type="SMART" id="SM00041">
    <property type="entry name" value="CT"/>
    <property type="match status" value="1"/>
</dbReference>
<evidence type="ECO:0000256" key="5">
    <source>
        <dbReference type="ARBA" id="ARBA00023180"/>
    </source>
</evidence>
<name>A0A444U4F4_ACIRT</name>
<dbReference type="SMART" id="SM00215">
    <property type="entry name" value="VWC_out"/>
    <property type="match status" value="1"/>
</dbReference>
<dbReference type="GO" id="GO:0005615">
    <property type="term" value="C:extracellular space"/>
    <property type="evidence" value="ECO:0007669"/>
    <property type="project" value="TreeGrafter"/>
</dbReference>
<evidence type="ECO:0000259" key="10">
    <source>
        <dbReference type="PROSITE" id="PS51233"/>
    </source>
</evidence>
<comment type="subcellular location">
    <subcellularLocation>
        <location evidence="1">Secreted</location>
    </subcellularLocation>
</comment>
<feature type="disulfide bond" evidence="6">
    <location>
        <begin position="779"/>
        <end position="833"/>
    </location>
</feature>
<dbReference type="SMART" id="SM00832">
    <property type="entry name" value="C8"/>
    <property type="match status" value="1"/>
</dbReference>
<feature type="disulfide bond" evidence="6">
    <location>
        <begin position="783"/>
        <end position="835"/>
    </location>
</feature>
<dbReference type="InterPro" id="IPR002919">
    <property type="entry name" value="TIL_dom"/>
</dbReference>
<reference evidence="11 12" key="1">
    <citation type="submission" date="2019-01" db="EMBL/GenBank/DDBJ databases">
        <title>Draft Genome and Complete Hox-Cluster Characterization of the Sterlet Sturgeon (Acipenser ruthenus).</title>
        <authorList>
            <person name="Wei Q."/>
        </authorList>
    </citation>
    <scope>NUCLEOTIDE SEQUENCE [LARGE SCALE GENOMIC DNA]</scope>
    <source>
        <strain evidence="11">WHYD16114868_AA</strain>
        <tissue evidence="11">Blood</tissue>
    </source>
</reference>
<dbReference type="SUPFAM" id="SSF57603">
    <property type="entry name" value="FnI-like domain"/>
    <property type="match status" value="1"/>
</dbReference>
<keyword evidence="3" id="KW-0677">Repeat</keyword>
<dbReference type="AlphaFoldDB" id="A0A444U4F4"/>
<dbReference type="InterPro" id="IPR001007">
    <property type="entry name" value="VWF_dom"/>
</dbReference>
<evidence type="ECO:0000256" key="3">
    <source>
        <dbReference type="ARBA" id="ARBA00022737"/>
    </source>
</evidence>
<dbReference type="CDD" id="cd19941">
    <property type="entry name" value="TIL"/>
    <property type="match status" value="2"/>
</dbReference>
<dbReference type="InterPro" id="IPR036084">
    <property type="entry name" value="Ser_inhib-like_sf"/>
</dbReference>
<evidence type="ECO:0000313" key="12">
    <source>
        <dbReference type="Proteomes" id="UP000289886"/>
    </source>
</evidence>
<dbReference type="Pfam" id="PF01826">
    <property type="entry name" value="TIL"/>
    <property type="match status" value="1"/>
</dbReference>
<dbReference type="Gene3D" id="2.10.25.10">
    <property type="entry name" value="Laminin"/>
    <property type="match status" value="3"/>
</dbReference>
<dbReference type="Pfam" id="PF08742">
    <property type="entry name" value="C8"/>
    <property type="match status" value="1"/>
</dbReference>
<evidence type="ECO:0000259" key="9">
    <source>
        <dbReference type="PROSITE" id="PS50184"/>
    </source>
</evidence>
<sequence length="866" mass="94574">MTSCDRTCRSLSEPDYTCKVKFVPVDGCGCAEGTYMDEGGRCVPPASCPCYNKGSVVSAGEVINRDGALCTCKQGKLNCIGESAQPSCAAPMVYFDCSNATQGARGSECQKSCQTLDMECYSTECASGCVCPQGLLSDDKGGCVSENQCPCIHNGASYKPGETIKADCNTCTCKDRRWQCTDNQCQGTCAIYGDGHYITFDGKRFSFNGDCEYTLTQDYCSGNSANGTFRVITENIPCGTTGTTCSKAIKLFLGNNELILSEGHYQVVQRDSGEDVPYKISTMGIYMVIQAKNGLILMWDKKTSMFIKLSPNFQFDNKQITPAFSRDGIQISSTGIDMSVEIPEINAHVSFRGLMFVITLPYSLFHGNTEGQCGICDNNKTNDCSGPNQVVESCSDSAHDWRINKTGCSKPTPPPTVRPSTTAKTPSKPPSPASSTPPSPDSKASICEIIYSKVFEACNEKIPAQPFYEACYFDVCHMPGTRIGCSSLEVYASMCEAAGVCMDWRKYTNGKCNYSCPPTKEYRACGPDVQPTCNSKYNEKYIDQNPSDSSGFTEGCFCPNGTTLFNSVSDVCVSSCGEQRLHNPGETWQSNCQDCVCDRDSMSVQCKPHVCTEESPVTCSKEGQERVTEIDSQCCNKTLCKCNVDLCPKTQQSCDPGFKLEISPPEDGCCLKHTCLPKDVCVFNNTEYQPGQVWTSPDNNCTKYKCDKNKDQLGLTEINIFCPPFNAEDCIPGTLTPDPDSCCLQCIPKPNNKCNIEKQKTKIVSNGCHSNSPVELTSCGGSCGTYSMYSSESNSMMHSCTCCRETKTSEKTITLSCPDSTTVDYSYIYVEECGCQNTECVDNNTTSVPPRGQEVTEDLRARRRRK</sequence>
<dbReference type="PANTHER" id="PTHR11339">
    <property type="entry name" value="EXTRACELLULAR MATRIX GLYCOPROTEIN RELATED"/>
    <property type="match status" value="1"/>
</dbReference>
<gene>
    <name evidence="11" type="ORF">EOD39_8230</name>
</gene>
<dbReference type="InterPro" id="IPR014853">
    <property type="entry name" value="VWF/SSPO/ZAN-like_Cys-rich_dom"/>
</dbReference>
<dbReference type="InterPro" id="IPR006207">
    <property type="entry name" value="Cys_knot_C"/>
</dbReference>
<dbReference type="FunFam" id="2.10.25.10:FF:000674">
    <property type="entry name" value="Mucin-2"/>
    <property type="match status" value="1"/>
</dbReference>
<evidence type="ECO:0000256" key="4">
    <source>
        <dbReference type="ARBA" id="ARBA00023157"/>
    </source>
</evidence>
<comment type="caution">
    <text evidence="6">Lacks conserved residue(s) required for the propagation of feature annotation.</text>
</comment>
<keyword evidence="12" id="KW-1185">Reference proteome</keyword>
<evidence type="ECO:0000256" key="2">
    <source>
        <dbReference type="ARBA" id="ARBA00022525"/>
    </source>
</evidence>
<evidence type="ECO:0000259" key="8">
    <source>
        <dbReference type="PROSITE" id="PS01225"/>
    </source>
</evidence>
<organism evidence="11 12">
    <name type="scientific">Acipenser ruthenus</name>
    <name type="common">Sterlet sturgeon</name>
    <dbReference type="NCBI Taxonomy" id="7906"/>
    <lineage>
        <taxon>Eukaryota</taxon>
        <taxon>Metazoa</taxon>
        <taxon>Chordata</taxon>
        <taxon>Craniata</taxon>
        <taxon>Vertebrata</taxon>
        <taxon>Euteleostomi</taxon>
        <taxon>Actinopterygii</taxon>
        <taxon>Chondrostei</taxon>
        <taxon>Acipenseriformes</taxon>
        <taxon>Acipenseridae</taxon>
        <taxon>Acipenser</taxon>
    </lineage>
</organism>
<dbReference type="SMART" id="SM00214">
    <property type="entry name" value="VWC"/>
    <property type="match status" value="4"/>
</dbReference>
<evidence type="ECO:0000256" key="1">
    <source>
        <dbReference type="ARBA" id="ARBA00004613"/>
    </source>
</evidence>
<dbReference type="FunFam" id="2.10.25.10:FF:000414">
    <property type="entry name" value="von Willebrand factor"/>
    <property type="match status" value="1"/>
</dbReference>
<feature type="domain" description="CTCK" evidence="8">
    <location>
        <begin position="746"/>
        <end position="841"/>
    </location>
</feature>
<dbReference type="PROSITE" id="PS51233">
    <property type="entry name" value="VWFD"/>
    <property type="match status" value="1"/>
</dbReference>
<dbReference type="PROSITE" id="PS01225">
    <property type="entry name" value="CTCK_2"/>
    <property type="match status" value="1"/>
</dbReference>
<keyword evidence="5" id="KW-0325">Glycoprotein</keyword>
<dbReference type="InterPro" id="IPR001846">
    <property type="entry name" value="VWF_type-D"/>
</dbReference>
<accession>A0A444U4F4</accession>
<protein>
    <submittedName>
        <fullName evidence="11">Mucin-5B</fullName>
    </submittedName>
</protein>
<dbReference type="EMBL" id="SCEB01215347">
    <property type="protein sequence ID" value="RXM30044.1"/>
    <property type="molecule type" value="Genomic_DNA"/>
</dbReference>
<feature type="compositionally biased region" description="Pro residues" evidence="7">
    <location>
        <begin position="427"/>
        <end position="440"/>
    </location>
</feature>
<feature type="disulfide bond" evidence="6">
    <location>
        <begin position="768"/>
        <end position="817"/>
    </location>
</feature>
<dbReference type="GO" id="GO:0031012">
    <property type="term" value="C:extracellular matrix"/>
    <property type="evidence" value="ECO:0007669"/>
    <property type="project" value="TreeGrafter"/>
</dbReference>
<dbReference type="Pfam" id="PF00094">
    <property type="entry name" value="VWD"/>
    <property type="match status" value="1"/>
</dbReference>
<feature type="domain" description="VWFC" evidence="9">
    <location>
        <begin position="570"/>
        <end position="641"/>
    </location>
</feature>
<evidence type="ECO:0000256" key="6">
    <source>
        <dbReference type="PROSITE-ProRule" id="PRU00039"/>
    </source>
</evidence>
<dbReference type="PROSITE" id="PS01208">
    <property type="entry name" value="VWFC_1"/>
    <property type="match status" value="1"/>
</dbReference>
<feature type="region of interest" description="Disordered" evidence="7">
    <location>
        <begin position="405"/>
        <end position="442"/>
    </location>
</feature>
<dbReference type="SMART" id="SM00216">
    <property type="entry name" value="VWD"/>
    <property type="match status" value="1"/>
</dbReference>
<dbReference type="PROSITE" id="PS50184">
    <property type="entry name" value="VWFC_2"/>
    <property type="match status" value="1"/>
</dbReference>
<evidence type="ECO:0000313" key="11">
    <source>
        <dbReference type="EMBL" id="RXM30044.1"/>
    </source>
</evidence>
<proteinExistence type="predicted"/>
<dbReference type="InterPro" id="IPR050780">
    <property type="entry name" value="Mucin_vWF_Thrombospondin_sf"/>
</dbReference>
<dbReference type="PANTHER" id="PTHR11339:SF408">
    <property type="entry name" value="MUCIN-5B"/>
    <property type="match status" value="1"/>
</dbReference>